<comment type="caution">
    <text evidence="2">The sequence shown here is derived from an EMBL/GenBank/DDBJ whole genome shotgun (WGS) entry which is preliminary data.</text>
</comment>
<evidence type="ECO:0000313" key="3">
    <source>
        <dbReference type="Proteomes" id="UP000618579"/>
    </source>
</evidence>
<evidence type="ECO:0000259" key="1">
    <source>
        <dbReference type="Pfam" id="PF20247"/>
    </source>
</evidence>
<organism evidence="2 3">
    <name type="scientific">Paenibacillus planticolens</name>
    <dbReference type="NCBI Taxonomy" id="2654976"/>
    <lineage>
        <taxon>Bacteria</taxon>
        <taxon>Bacillati</taxon>
        <taxon>Bacillota</taxon>
        <taxon>Bacilli</taxon>
        <taxon>Bacillales</taxon>
        <taxon>Paenibacillaceae</taxon>
        <taxon>Paenibacillus</taxon>
    </lineage>
</organism>
<dbReference type="RefSeq" id="WP_171685529.1">
    <property type="nucleotide sequence ID" value="NZ_WHNZ01000045.1"/>
</dbReference>
<evidence type="ECO:0000313" key="2">
    <source>
        <dbReference type="EMBL" id="NOV02723.1"/>
    </source>
</evidence>
<reference evidence="2 3" key="1">
    <citation type="submission" date="2019-10" db="EMBL/GenBank/DDBJ databases">
        <title>Description of Paenibacillus pedi sp. nov.</title>
        <authorList>
            <person name="Carlier A."/>
            <person name="Qi S."/>
        </authorList>
    </citation>
    <scope>NUCLEOTIDE SEQUENCE [LARGE SCALE GENOMIC DNA]</scope>
    <source>
        <strain evidence="2 3">LMG 31457</strain>
    </source>
</reference>
<dbReference type="EMBL" id="WHNZ01000045">
    <property type="protein sequence ID" value="NOV02723.1"/>
    <property type="molecule type" value="Genomic_DNA"/>
</dbReference>
<dbReference type="CDD" id="cd21173">
    <property type="entry name" value="NucC-like"/>
    <property type="match status" value="1"/>
</dbReference>
<gene>
    <name evidence="2" type="ORF">GC097_22210</name>
</gene>
<dbReference type="InterPro" id="IPR046537">
    <property type="entry name" value="DUF6602"/>
</dbReference>
<dbReference type="Pfam" id="PF20247">
    <property type="entry name" value="DUF6602"/>
    <property type="match status" value="1"/>
</dbReference>
<accession>A0ABX1ZSK3</accession>
<keyword evidence="3" id="KW-1185">Reference proteome</keyword>
<proteinExistence type="predicted"/>
<name>A0ABX1ZSK3_9BACL</name>
<protein>
    <recommendedName>
        <fullName evidence="1">DUF6602 domain-containing protein</fullName>
    </recommendedName>
</protein>
<dbReference type="Proteomes" id="UP000618579">
    <property type="component" value="Unassembled WGS sequence"/>
</dbReference>
<sequence length="277" mass="32467">MPNNNIRYQQSIAAEINSIKDRVRFFIEDNHWGEDGRYKELILMNYLKKVLPDNISVGTGFVKNARNELTDQIDILIYKKNDPKLFSADDFVILMPESVLGIVEVKSKVTPEVLCNRKVYNRDKPSTIDKCNRNGEIIGNRNIFNGIFSFERQLSFETGIRSHKLVQQLKEKHGYLNHICFDDNIFMRFWPEGNPIDKVTNNDFRSSFSVYDLSYRKIFNDNGPGLAYGYFISNILETVYRLTAPHVLNNQYFEFLYPIENTKESYRIIECEIKIDL</sequence>
<feature type="domain" description="DUF6602" evidence="1">
    <location>
        <begin position="30"/>
        <end position="111"/>
    </location>
</feature>